<feature type="non-terminal residue" evidence="1">
    <location>
        <position position="1"/>
    </location>
</feature>
<protein>
    <submittedName>
        <fullName evidence="1">Uncharacterized protein</fullName>
    </submittedName>
</protein>
<gene>
    <name evidence="1" type="ORF">T11_17757</name>
</gene>
<evidence type="ECO:0000313" key="1">
    <source>
        <dbReference type="EMBL" id="KRY73819.1"/>
    </source>
</evidence>
<name>A0A0V1EJ25_9BILA</name>
<reference evidence="1 2" key="1">
    <citation type="submission" date="2015-01" db="EMBL/GenBank/DDBJ databases">
        <title>Evolution of Trichinella species and genotypes.</title>
        <authorList>
            <person name="Korhonen P.K."/>
            <person name="Edoardo P."/>
            <person name="Giuseppe L.R."/>
            <person name="Gasser R.B."/>
        </authorList>
    </citation>
    <scope>NUCLEOTIDE SEQUENCE [LARGE SCALE GENOMIC DNA]</scope>
    <source>
        <strain evidence="1">ISS1029</strain>
    </source>
</reference>
<proteinExistence type="predicted"/>
<sequence length="30" mass="3229">LHSPGCPGNHSVDQASNSENLLPLPLKCWN</sequence>
<accession>A0A0V1EJ25</accession>
<dbReference type="AlphaFoldDB" id="A0A0V1EJ25"/>
<dbReference type="EMBL" id="JYDP01007267">
    <property type="protein sequence ID" value="KRY73819.1"/>
    <property type="molecule type" value="Genomic_DNA"/>
</dbReference>
<comment type="caution">
    <text evidence="1">The sequence shown here is derived from an EMBL/GenBank/DDBJ whole genome shotgun (WGS) entry which is preliminary data.</text>
</comment>
<evidence type="ECO:0000313" key="2">
    <source>
        <dbReference type="Proteomes" id="UP000055024"/>
    </source>
</evidence>
<dbReference type="Proteomes" id="UP000055024">
    <property type="component" value="Unassembled WGS sequence"/>
</dbReference>
<feature type="non-terminal residue" evidence="1">
    <location>
        <position position="30"/>
    </location>
</feature>
<keyword evidence="2" id="KW-1185">Reference proteome</keyword>
<organism evidence="1 2">
    <name type="scientific">Trichinella zimbabwensis</name>
    <dbReference type="NCBI Taxonomy" id="268475"/>
    <lineage>
        <taxon>Eukaryota</taxon>
        <taxon>Metazoa</taxon>
        <taxon>Ecdysozoa</taxon>
        <taxon>Nematoda</taxon>
        <taxon>Enoplea</taxon>
        <taxon>Dorylaimia</taxon>
        <taxon>Trichinellida</taxon>
        <taxon>Trichinellidae</taxon>
        <taxon>Trichinella</taxon>
    </lineage>
</organism>